<evidence type="ECO:0000313" key="1">
    <source>
        <dbReference type="EMBL" id="KAK8213475.1"/>
    </source>
</evidence>
<accession>A0ACC3SHW1</accession>
<dbReference type="Proteomes" id="UP001320706">
    <property type="component" value="Unassembled WGS sequence"/>
</dbReference>
<protein>
    <submittedName>
        <fullName evidence="1">Uncharacterized protein</fullName>
    </submittedName>
</protein>
<organism evidence="1 2">
    <name type="scientific">Zalaria obscura</name>
    <dbReference type="NCBI Taxonomy" id="2024903"/>
    <lineage>
        <taxon>Eukaryota</taxon>
        <taxon>Fungi</taxon>
        <taxon>Dikarya</taxon>
        <taxon>Ascomycota</taxon>
        <taxon>Pezizomycotina</taxon>
        <taxon>Dothideomycetes</taxon>
        <taxon>Dothideomycetidae</taxon>
        <taxon>Dothideales</taxon>
        <taxon>Zalariaceae</taxon>
        <taxon>Zalaria</taxon>
    </lineage>
</organism>
<reference evidence="1" key="1">
    <citation type="submission" date="2024-02" db="EMBL/GenBank/DDBJ databases">
        <title>Metagenome Assembled Genome of Zalaria obscura JY119.</title>
        <authorList>
            <person name="Vighnesh L."/>
            <person name="Jagadeeshwari U."/>
            <person name="Venkata Ramana C."/>
            <person name="Sasikala C."/>
        </authorList>
    </citation>
    <scope>NUCLEOTIDE SEQUENCE</scope>
    <source>
        <strain evidence="1">JY119</strain>
    </source>
</reference>
<sequence>MSGIKIVFGGGPIQSNRAFGTVEILQEVFKILKDGGVTTIDTARVYGESEDLLGAAHAGDHFIIDTKAPGVMAPGSVTRDGIAKVAAESLSKLGLDQVDVYYLHSHDESVPLEDTLAGINDVYKRGMFKRFGLSNYHAPDVQKVYDHCKEKGYPLPTVYQGNYNPVARKQEELLFPTLRKLGIAFYAYSPLAGGFLTKTKQQVLDGAGRFDPSDFLGKMYSSMYARPSYLDALSQWHAIAKEEGCSTAALAYRWVRYNSPLSPEHGDALIVGSRSIEQLKETLEDANAGPLSKKAVEGIDQIWKTIEHEAPLDNFHY</sequence>
<gene>
    <name evidence="1" type="ORF">M8818_002777</name>
</gene>
<dbReference type="EMBL" id="JAMKPW020000011">
    <property type="protein sequence ID" value="KAK8213475.1"/>
    <property type="molecule type" value="Genomic_DNA"/>
</dbReference>
<name>A0ACC3SHW1_9PEZI</name>
<proteinExistence type="predicted"/>
<comment type="caution">
    <text evidence="1">The sequence shown here is derived from an EMBL/GenBank/DDBJ whole genome shotgun (WGS) entry which is preliminary data.</text>
</comment>
<keyword evidence="2" id="KW-1185">Reference proteome</keyword>
<evidence type="ECO:0000313" key="2">
    <source>
        <dbReference type="Proteomes" id="UP001320706"/>
    </source>
</evidence>